<dbReference type="EMBL" id="GGEC01060121">
    <property type="protein sequence ID" value="MBX40605.1"/>
    <property type="molecule type" value="Transcribed_RNA"/>
</dbReference>
<evidence type="ECO:0000313" key="2">
    <source>
        <dbReference type="EMBL" id="MBX40605.1"/>
    </source>
</evidence>
<protein>
    <submittedName>
        <fullName evidence="2">Uncharacterized protein</fullName>
    </submittedName>
</protein>
<name>A0A2P2NDQ4_RHIMU</name>
<dbReference type="AlphaFoldDB" id="A0A2P2NDQ4"/>
<keyword evidence="1" id="KW-1133">Transmembrane helix</keyword>
<evidence type="ECO:0000256" key="1">
    <source>
        <dbReference type="SAM" id="Phobius"/>
    </source>
</evidence>
<organism evidence="2">
    <name type="scientific">Rhizophora mucronata</name>
    <name type="common">Asiatic mangrove</name>
    <dbReference type="NCBI Taxonomy" id="61149"/>
    <lineage>
        <taxon>Eukaryota</taxon>
        <taxon>Viridiplantae</taxon>
        <taxon>Streptophyta</taxon>
        <taxon>Embryophyta</taxon>
        <taxon>Tracheophyta</taxon>
        <taxon>Spermatophyta</taxon>
        <taxon>Magnoliopsida</taxon>
        <taxon>eudicotyledons</taxon>
        <taxon>Gunneridae</taxon>
        <taxon>Pentapetalae</taxon>
        <taxon>rosids</taxon>
        <taxon>fabids</taxon>
        <taxon>Malpighiales</taxon>
        <taxon>Rhizophoraceae</taxon>
        <taxon>Rhizophora</taxon>
    </lineage>
</organism>
<accession>A0A2P2NDQ4</accession>
<sequence>MLFGWTVHELAHHAYSKTKSHILEMDELPNKSLICTIVNILTFFFYSTLLVGSIEVSVYLQPSLPVSVSKSGTYFL</sequence>
<reference evidence="2" key="1">
    <citation type="submission" date="2018-02" db="EMBL/GenBank/DDBJ databases">
        <title>Rhizophora mucronata_Transcriptome.</title>
        <authorList>
            <person name="Meera S.P."/>
            <person name="Sreeshan A."/>
            <person name="Augustine A."/>
        </authorList>
    </citation>
    <scope>NUCLEOTIDE SEQUENCE</scope>
    <source>
        <tissue evidence="2">Leaf</tissue>
    </source>
</reference>
<keyword evidence="1" id="KW-0472">Membrane</keyword>
<proteinExistence type="predicted"/>
<feature type="transmembrane region" description="Helical" evidence="1">
    <location>
        <begin position="33"/>
        <end position="54"/>
    </location>
</feature>
<keyword evidence="1" id="KW-0812">Transmembrane</keyword>